<protein>
    <submittedName>
        <fullName evidence="2">Uncharacterized protein</fullName>
    </submittedName>
</protein>
<sequence length="83" mass="9331">MNAIIDYPKFLEGIENRIFNHPTNPLGTPSMLSSCKLQPSNEAKYITPLIGRLKNSNRCQHALSIHARGGVHSNNLSRRFLET</sequence>
<evidence type="ECO:0000313" key="2">
    <source>
        <dbReference type="WBParaSite" id="nRc.2.0.1.t30037-RA"/>
    </source>
</evidence>
<reference evidence="2" key="1">
    <citation type="submission" date="2022-11" db="UniProtKB">
        <authorList>
            <consortium name="WormBaseParasite"/>
        </authorList>
    </citation>
    <scope>IDENTIFICATION</scope>
</reference>
<dbReference type="AlphaFoldDB" id="A0A915JWC7"/>
<accession>A0A915JWC7</accession>
<name>A0A915JWC7_ROMCU</name>
<dbReference type="Proteomes" id="UP000887565">
    <property type="component" value="Unplaced"/>
</dbReference>
<proteinExistence type="predicted"/>
<evidence type="ECO:0000313" key="1">
    <source>
        <dbReference type="Proteomes" id="UP000887565"/>
    </source>
</evidence>
<keyword evidence="1" id="KW-1185">Reference proteome</keyword>
<organism evidence="1 2">
    <name type="scientific">Romanomermis culicivorax</name>
    <name type="common">Nematode worm</name>
    <dbReference type="NCBI Taxonomy" id="13658"/>
    <lineage>
        <taxon>Eukaryota</taxon>
        <taxon>Metazoa</taxon>
        <taxon>Ecdysozoa</taxon>
        <taxon>Nematoda</taxon>
        <taxon>Enoplea</taxon>
        <taxon>Dorylaimia</taxon>
        <taxon>Mermithida</taxon>
        <taxon>Mermithoidea</taxon>
        <taxon>Mermithidae</taxon>
        <taxon>Romanomermis</taxon>
    </lineage>
</organism>
<dbReference type="WBParaSite" id="nRc.2.0.1.t30037-RA">
    <property type="protein sequence ID" value="nRc.2.0.1.t30037-RA"/>
    <property type="gene ID" value="nRc.2.0.1.g30037"/>
</dbReference>